<dbReference type="OrthoDB" id="5292493at2"/>
<keyword evidence="3 4" id="KW-0472">Membrane</keyword>
<reference evidence="5 6" key="1">
    <citation type="submission" date="2019-04" db="EMBL/GenBank/DDBJ databases">
        <title>Sphingobacterium olei sp. nov., isolated from oil-contaminated soil.</title>
        <authorList>
            <person name="Liu B."/>
        </authorList>
    </citation>
    <scope>NUCLEOTIDE SEQUENCE [LARGE SCALE GENOMIC DNA]</scope>
    <source>
        <strain evidence="5 6">Y3L14</strain>
    </source>
</reference>
<dbReference type="Proteomes" id="UP000309872">
    <property type="component" value="Unassembled WGS sequence"/>
</dbReference>
<dbReference type="Pfam" id="PF06977">
    <property type="entry name" value="SdiA-regulated"/>
    <property type="match status" value="1"/>
</dbReference>
<dbReference type="EMBL" id="SUKA01000009">
    <property type="protein sequence ID" value="TJY61446.1"/>
    <property type="molecule type" value="Genomic_DNA"/>
</dbReference>
<keyword evidence="4" id="KW-0812">Transmembrane</keyword>
<accession>A0A4U0GRR3</accession>
<keyword evidence="6" id="KW-1185">Reference proteome</keyword>
<evidence type="ECO:0000256" key="1">
    <source>
        <dbReference type="ARBA" id="ARBA00004236"/>
    </source>
</evidence>
<evidence type="ECO:0000313" key="5">
    <source>
        <dbReference type="EMBL" id="TJY61446.1"/>
    </source>
</evidence>
<gene>
    <name evidence="5" type="ORF">FAZ19_21335</name>
</gene>
<feature type="transmembrane region" description="Helical" evidence="4">
    <location>
        <begin position="31"/>
        <end position="50"/>
    </location>
</feature>
<evidence type="ECO:0000256" key="3">
    <source>
        <dbReference type="ARBA" id="ARBA00023136"/>
    </source>
</evidence>
<dbReference type="AlphaFoldDB" id="A0A4U0GRR3"/>
<dbReference type="GO" id="GO:0005886">
    <property type="term" value="C:plasma membrane"/>
    <property type="evidence" value="ECO:0007669"/>
    <property type="project" value="UniProtKB-SubCell"/>
</dbReference>
<name>A0A4U0GRR3_9SPHI</name>
<comment type="subcellular location">
    <subcellularLocation>
        <location evidence="1">Cell membrane</location>
    </subcellularLocation>
</comment>
<evidence type="ECO:0000256" key="4">
    <source>
        <dbReference type="SAM" id="Phobius"/>
    </source>
</evidence>
<sequence length="320" mass="35766">MRTTYLCMESLFLYWFSRLLYIRCDMRRINASNVCSLAMFAVLLGITLLACSQQKEPGYRTSNYDFGKPQQVIQLDGRLAEISGITFSDDNYNLLLAQEDETGTLYTITRDGDEVRPYEFGADADYEDIARVGDEVFILRSDGNIVRFNRSGIESGNLTSVKATKKLLPKGEYEGLAYSALTQKLYILCKSCAVDNKKETLTIYSLDASNDKLDVDDTLTVDLKKLYALVGKKRTWRPAALAQHPVTKDWYILSSVNMGIVITDSEFKVKSAVALDGKLYKQPEGMAFDAEANLWISNEAGTKAGTATILKINYIEGDAN</sequence>
<evidence type="ECO:0000256" key="2">
    <source>
        <dbReference type="ARBA" id="ARBA00022475"/>
    </source>
</evidence>
<organism evidence="5 6">
    <name type="scientific">Sphingobacterium alkalisoli</name>
    <dbReference type="NCBI Taxonomy" id="1874115"/>
    <lineage>
        <taxon>Bacteria</taxon>
        <taxon>Pseudomonadati</taxon>
        <taxon>Bacteroidota</taxon>
        <taxon>Sphingobacteriia</taxon>
        <taxon>Sphingobacteriales</taxon>
        <taxon>Sphingobacteriaceae</taxon>
        <taxon>Sphingobacterium</taxon>
    </lineage>
</organism>
<dbReference type="InterPro" id="IPR009722">
    <property type="entry name" value="YjiK/CarP"/>
</dbReference>
<comment type="caution">
    <text evidence="5">The sequence shown here is derived from an EMBL/GenBank/DDBJ whole genome shotgun (WGS) entry which is preliminary data.</text>
</comment>
<proteinExistence type="predicted"/>
<evidence type="ECO:0000313" key="6">
    <source>
        <dbReference type="Proteomes" id="UP000309872"/>
    </source>
</evidence>
<keyword evidence="2" id="KW-1003">Cell membrane</keyword>
<evidence type="ECO:0008006" key="7">
    <source>
        <dbReference type="Google" id="ProtNLM"/>
    </source>
</evidence>
<keyword evidence="4" id="KW-1133">Transmembrane helix</keyword>
<protein>
    <recommendedName>
        <fullName evidence="7">SdiA-regulated family protein</fullName>
    </recommendedName>
</protein>
<dbReference type="SUPFAM" id="SSF50956">
    <property type="entry name" value="Thermostable phytase (3-phytase)"/>
    <property type="match status" value="1"/>
</dbReference>